<organism evidence="1 2">
    <name type="scientific">Leptospira santarosai serovar Shermani str. LT 821</name>
    <dbReference type="NCBI Taxonomy" id="758847"/>
    <lineage>
        <taxon>Bacteria</taxon>
        <taxon>Pseudomonadati</taxon>
        <taxon>Spirochaetota</taxon>
        <taxon>Spirochaetia</taxon>
        <taxon>Leptospirales</taxon>
        <taxon>Leptospiraceae</taxon>
        <taxon>Leptospira</taxon>
    </lineage>
</organism>
<gene>
    <name evidence="1" type="ORF">LSS_19168</name>
</gene>
<dbReference type="KEGG" id="lst:LSS_19168"/>
<evidence type="ECO:0000313" key="1">
    <source>
        <dbReference type="EMBL" id="EKT85158.1"/>
    </source>
</evidence>
<accession>K8XU41</accession>
<dbReference type="Proteomes" id="UP000035800">
    <property type="component" value="Chromosome II"/>
</dbReference>
<reference evidence="1 2" key="2">
    <citation type="journal article" date="2014" name="Emerg. Microbes Infect.">
        <title>Potential impact on kidney infection: a whole-genome analysis of Leptospira santarosai serovar Shermani.</title>
        <authorList>
            <person name="Chou L.F."/>
            <person name="Chen T.W."/>
            <person name="Ko Y.C."/>
            <person name="Pan M.J."/>
            <person name="Tian Y.C."/>
            <person name="Chiu C.H."/>
            <person name="Tang P."/>
            <person name="Hung C.C."/>
            <person name="Yang C.W."/>
        </authorList>
    </citation>
    <scope>NUCLEOTIDE SEQUENCE</scope>
    <source>
        <strain evidence="1 2">LT 821</strain>
    </source>
</reference>
<protein>
    <submittedName>
        <fullName evidence="1">Uncharacterized protein</fullName>
    </submittedName>
</protein>
<evidence type="ECO:0000313" key="2">
    <source>
        <dbReference type="Proteomes" id="UP000035800"/>
    </source>
</evidence>
<proteinExistence type="predicted"/>
<reference evidence="1 2" key="1">
    <citation type="journal article" date="2012" name="Gene">
        <title>Sequence of Leptospira santarosai serovar Shermani genome and prediction of virulence-associated genes.</title>
        <authorList>
            <person name="Chou L.F."/>
            <person name="Chen Y.T."/>
            <person name="Lu C.W."/>
            <person name="Ko Y.C."/>
            <person name="Tang C.Y."/>
            <person name="Pan M.J."/>
            <person name="Tian Y.C."/>
            <person name="Chiu C.H."/>
            <person name="Hung C.C."/>
            <person name="Yang C.W."/>
        </authorList>
    </citation>
    <scope>NUCLEOTIDE SEQUENCE [LARGE SCALE GENOMIC DNA]</scope>
    <source>
        <strain evidence="1">LT 821</strain>
    </source>
</reference>
<sequence>MNEGEAIMEKLSYDELRELQFLVWTEMASMRKFLSSAENYPDPSRLVHSYASKLSQFESIDSKLDKLRSESLQND</sequence>
<dbReference type="AlphaFoldDB" id="K8XU41"/>
<name>K8XU41_9LEPT</name>
<dbReference type="STRING" id="758847.LSS_19168"/>
<dbReference type="EMBL" id="CP006695">
    <property type="protein sequence ID" value="EKT85158.1"/>
    <property type="molecule type" value="Genomic_DNA"/>
</dbReference>